<accession>A0A918LWP4</accession>
<evidence type="ECO:0000313" key="1">
    <source>
        <dbReference type="EMBL" id="GGT63333.1"/>
    </source>
</evidence>
<protein>
    <submittedName>
        <fullName evidence="1">Uncharacterized protein</fullName>
    </submittedName>
</protein>
<dbReference type="AlphaFoldDB" id="A0A918LWP4"/>
<proteinExistence type="predicted"/>
<organism evidence="1 2">
    <name type="scientific">Streptomyces phaeofaciens</name>
    <dbReference type="NCBI Taxonomy" id="68254"/>
    <lineage>
        <taxon>Bacteria</taxon>
        <taxon>Bacillati</taxon>
        <taxon>Actinomycetota</taxon>
        <taxon>Actinomycetes</taxon>
        <taxon>Kitasatosporales</taxon>
        <taxon>Streptomycetaceae</taxon>
        <taxon>Streptomyces</taxon>
    </lineage>
</organism>
<dbReference type="RefSeq" id="WP_189713256.1">
    <property type="nucleotide sequence ID" value="NZ_BMSA01000014.1"/>
</dbReference>
<gene>
    <name evidence="1" type="ORF">GCM10010226_46220</name>
</gene>
<dbReference type="EMBL" id="BMSA01000014">
    <property type="protein sequence ID" value="GGT63333.1"/>
    <property type="molecule type" value="Genomic_DNA"/>
</dbReference>
<sequence length="62" mass="7031">MPGTVYSTLEVRGTLHVGDARGETRVTEALLVEFLRLLDTVQKELDQRWIGQEDSGCHTDRM</sequence>
<comment type="caution">
    <text evidence="1">The sequence shown here is derived from an EMBL/GenBank/DDBJ whole genome shotgun (WGS) entry which is preliminary data.</text>
</comment>
<reference evidence="1" key="2">
    <citation type="submission" date="2020-09" db="EMBL/GenBank/DDBJ databases">
        <authorList>
            <person name="Sun Q."/>
            <person name="Ohkuma M."/>
        </authorList>
    </citation>
    <scope>NUCLEOTIDE SEQUENCE</scope>
    <source>
        <strain evidence="1">JCM 4125</strain>
    </source>
</reference>
<dbReference type="Proteomes" id="UP000646776">
    <property type="component" value="Unassembled WGS sequence"/>
</dbReference>
<reference evidence="1" key="1">
    <citation type="journal article" date="2014" name="Int. J. Syst. Evol. Microbiol.">
        <title>Complete genome sequence of Corynebacterium casei LMG S-19264T (=DSM 44701T), isolated from a smear-ripened cheese.</title>
        <authorList>
            <consortium name="US DOE Joint Genome Institute (JGI-PGF)"/>
            <person name="Walter F."/>
            <person name="Albersmeier A."/>
            <person name="Kalinowski J."/>
            <person name="Ruckert C."/>
        </authorList>
    </citation>
    <scope>NUCLEOTIDE SEQUENCE</scope>
    <source>
        <strain evidence="1">JCM 4125</strain>
    </source>
</reference>
<keyword evidence="2" id="KW-1185">Reference proteome</keyword>
<name>A0A918LWP4_9ACTN</name>
<evidence type="ECO:0000313" key="2">
    <source>
        <dbReference type="Proteomes" id="UP000646776"/>
    </source>
</evidence>